<feature type="domain" description="DUF1468" evidence="2">
    <location>
        <begin position="10"/>
        <end position="142"/>
    </location>
</feature>
<evidence type="ECO:0000313" key="4">
    <source>
        <dbReference type="Proteomes" id="UP000199093"/>
    </source>
</evidence>
<dbReference type="Proteomes" id="UP000199093">
    <property type="component" value="Unassembled WGS sequence"/>
</dbReference>
<dbReference type="EMBL" id="FNEJ01000020">
    <property type="protein sequence ID" value="SDJ17649.1"/>
    <property type="molecule type" value="Genomic_DNA"/>
</dbReference>
<dbReference type="AlphaFoldDB" id="A0A1G8RL42"/>
<reference evidence="3 4" key="1">
    <citation type="submission" date="2016-10" db="EMBL/GenBank/DDBJ databases">
        <authorList>
            <person name="de Groot N.N."/>
        </authorList>
    </citation>
    <scope>NUCLEOTIDE SEQUENCE [LARGE SCALE GENOMIC DNA]</scope>
    <source>
        <strain evidence="3 4">DSM 26424</strain>
    </source>
</reference>
<feature type="transmembrane region" description="Helical" evidence="1">
    <location>
        <begin position="74"/>
        <end position="103"/>
    </location>
</feature>
<dbReference type="OrthoDB" id="5186924at2"/>
<dbReference type="InterPro" id="IPR009936">
    <property type="entry name" value="DUF1468"/>
</dbReference>
<evidence type="ECO:0000256" key="1">
    <source>
        <dbReference type="SAM" id="Phobius"/>
    </source>
</evidence>
<gene>
    <name evidence="3" type="ORF">SAMN04487993_102096</name>
</gene>
<feature type="transmembrane region" description="Helical" evidence="1">
    <location>
        <begin position="12"/>
        <end position="29"/>
    </location>
</feature>
<protein>
    <submittedName>
        <fullName evidence="3">Tripartite tricarboxylate transporter TctB family protein</fullName>
    </submittedName>
</protein>
<dbReference type="RefSeq" id="WP_089850182.1">
    <property type="nucleotide sequence ID" value="NZ_FNEJ01000020.1"/>
</dbReference>
<feature type="transmembrane region" description="Helical" evidence="1">
    <location>
        <begin position="41"/>
        <end position="62"/>
    </location>
</feature>
<name>A0A1G8RL42_9RHOB</name>
<keyword evidence="1" id="KW-0472">Membrane</keyword>
<sequence>MQRDWTDIFGGLALALIGAGAAGWASLHYDLGSLRQMGPGAFPVGLGLLLAVIGLIVAVPALRRAGEAVPVEPWSALAVLASILVFGFGLRSLGLVIAAYLGVLVASLPAPRRGVTWRLMLAGVVTLLTVLVFRTGLQMSLPLWPVWI</sequence>
<accession>A0A1G8RL42</accession>
<proteinExistence type="predicted"/>
<keyword evidence="4" id="KW-1185">Reference proteome</keyword>
<dbReference type="Pfam" id="PF07331">
    <property type="entry name" value="TctB"/>
    <property type="match status" value="1"/>
</dbReference>
<keyword evidence="1" id="KW-0812">Transmembrane</keyword>
<evidence type="ECO:0000313" key="3">
    <source>
        <dbReference type="EMBL" id="SDJ17649.1"/>
    </source>
</evidence>
<feature type="transmembrane region" description="Helical" evidence="1">
    <location>
        <begin position="115"/>
        <end position="133"/>
    </location>
</feature>
<keyword evidence="1" id="KW-1133">Transmembrane helix</keyword>
<evidence type="ECO:0000259" key="2">
    <source>
        <dbReference type="Pfam" id="PF07331"/>
    </source>
</evidence>
<dbReference type="STRING" id="555512.SAMN04487993_102096"/>
<organism evidence="3 4">
    <name type="scientific">Salipiger marinus</name>
    <dbReference type="NCBI Taxonomy" id="555512"/>
    <lineage>
        <taxon>Bacteria</taxon>
        <taxon>Pseudomonadati</taxon>
        <taxon>Pseudomonadota</taxon>
        <taxon>Alphaproteobacteria</taxon>
        <taxon>Rhodobacterales</taxon>
        <taxon>Roseobacteraceae</taxon>
        <taxon>Salipiger</taxon>
    </lineage>
</organism>